<sequence>MRPDFQKLNALISNVIETTSALVTDMRESSRELKENLDSFELLIKEMGSEEVNMENGIAKVELQSESGQATGAESSYLVDSEECSEKVSPLCSKSEPINIPQTNFQENGDFIQRAIIEEIASLKQSGTVKEYDRKFQELARKIEGFPESELVICFIRGLKEEINPAVQPFLPSTMSQARGLAELREKSLEEVARRSKISGVSLSSCSRNTTDSTQLALLLPTELNTVEKENIEGTPTVRSFASECKPTVGINRQEEDDNFKIDEDKKQDLGTKNDTRFAFDSRRMHGDGSDSICNKWNLKLGENFKSEGMDNNSKLGLDTHFLLDENNCLKNVWKSKTQYSTETKEKTFTNKSENFLSSVNSRSRSCVFSPCYLLIQASKCILPMFERVGLTAAMETQTMLVGTVQTITEGQTQRVTNGDCLYKLWDPGGIDSNFSLGFMPPIGHCRPVANGMMTKTMKTTFDGYTPYASNSLLNFRFNFLFVDSVHIPFLMSHTGFRIVQVFSLRSIASYYTVVTWTVTAQDQYHSNTRLGKIPISVHGWFLPLRVVI</sequence>
<evidence type="ECO:0000313" key="2">
    <source>
        <dbReference type="Proteomes" id="UP000828048"/>
    </source>
</evidence>
<proteinExistence type="predicted"/>
<protein>
    <submittedName>
        <fullName evidence="1">Uncharacterized protein</fullName>
    </submittedName>
</protein>
<name>A0ACB7XKZ4_9ERIC</name>
<comment type="caution">
    <text evidence="1">The sequence shown here is derived from an EMBL/GenBank/DDBJ whole genome shotgun (WGS) entry which is preliminary data.</text>
</comment>
<reference evidence="1 2" key="1">
    <citation type="journal article" date="2021" name="Hortic Res">
        <title>High-quality reference genome and annotation aids understanding of berry development for evergreen blueberry (Vaccinium darrowii).</title>
        <authorList>
            <person name="Yu J."/>
            <person name="Hulse-Kemp A.M."/>
            <person name="Babiker E."/>
            <person name="Staton M."/>
        </authorList>
    </citation>
    <scope>NUCLEOTIDE SEQUENCE [LARGE SCALE GENOMIC DNA]</scope>
    <source>
        <strain evidence="2">cv. NJ 8807/NJ 8810</strain>
        <tissue evidence="1">Young leaf</tissue>
    </source>
</reference>
<accession>A0ACB7XKZ4</accession>
<dbReference type="EMBL" id="CM037160">
    <property type="protein sequence ID" value="KAH7841437.1"/>
    <property type="molecule type" value="Genomic_DNA"/>
</dbReference>
<gene>
    <name evidence="1" type="ORF">Vadar_029880</name>
</gene>
<organism evidence="1 2">
    <name type="scientific">Vaccinium darrowii</name>
    <dbReference type="NCBI Taxonomy" id="229202"/>
    <lineage>
        <taxon>Eukaryota</taxon>
        <taxon>Viridiplantae</taxon>
        <taxon>Streptophyta</taxon>
        <taxon>Embryophyta</taxon>
        <taxon>Tracheophyta</taxon>
        <taxon>Spermatophyta</taxon>
        <taxon>Magnoliopsida</taxon>
        <taxon>eudicotyledons</taxon>
        <taxon>Gunneridae</taxon>
        <taxon>Pentapetalae</taxon>
        <taxon>asterids</taxon>
        <taxon>Ericales</taxon>
        <taxon>Ericaceae</taxon>
        <taxon>Vaccinioideae</taxon>
        <taxon>Vaccinieae</taxon>
        <taxon>Vaccinium</taxon>
    </lineage>
</organism>
<keyword evidence="2" id="KW-1185">Reference proteome</keyword>
<evidence type="ECO:0000313" key="1">
    <source>
        <dbReference type="EMBL" id="KAH7841437.1"/>
    </source>
</evidence>
<dbReference type="Proteomes" id="UP000828048">
    <property type="component" value="Chromosome 10"/>
</dbReference>